<name>A0A1I1EWG9_9GAMM</name>
<dbReference type="AlphaFoldDB" id="A0A1I1EWG9"/>
<dbReference type="RefSeq" id="WP_091959472.1">
    <property type="nucleotide sequence ID" value="NZ_FOLH01000001.1"/>
</dbReference>
<dbReference type="Pfam" id="PF01497">
    <property type="entry name" value="Peripla_BP_2"/>
    <property type="match status" value="1"/>
</dbReference>
<feature type="signal peptide" evidence="2">
    <location>
        <begin position="1"/>
        <end position="22"/>
    </location>
</feature>
<dbReference type="InterPro" id="IPR050902">
    <property type="entry name" value="ABC_Transporter_SBP"/>
</dbReference>
<accession>A0A1I1EWG9</accession>
<reference evidence="4 5" key="1">
    <citation type="submission" date="2016-10" db="EMBL/GenBank/DDBJ databases">
        <authorList>
            <person name="de Groot N.N."/>
        </authorList>
    </citation>
    <scope>NUCLEOTIDE SEQUENCE [LARGE SCALE GENOMIC DNA]</scope>
    <source>
        <strain evidence="4 5">DSM 18438</strain>
    </source>
</reference>
<organism evidence="4 5">
    <name type="scientific">Marinospirillum celere</name>
    <dbReference type="NCBI Taxonomy" id="1122252"/>
    <lineage>
        <taxon>Bacteria</taxon>
        <taxon>Pseudomonadati</taxon>
        <taxon>Pseudomonadota</taxon>
        <taxon>Gammaproteobacteria</taxon>
        <taxon>Oceanospirillales</taxon>
        <taxon>Oceanospirillaceae</taxon>
        <taxon>Marinospirillum</taxon>
    </lineage>
</organism>
<dbReference type="Proteomes" id="UP000199058">
    <property type="component" value="Unassembled WGS sequence"/>
</dbReference>
<dbReference type="InterPro" id="IPR002491">
    <property type="entry name" value="ABC_transptr_periplasmic_BD"/>
</dbReference>
<dbReference type="STRING" id="1122252.SAMN05660443_0806"/>
<dbReference type="GO" id="GO:0071281">
    <property type="term" value="P:cellular response to iron ion"/>
    <property type="evidence" value="ECO:0007669"/>
    <property type="project" value="TreeGrafter"/>
</dbReference>
<dbReference type="Gene3D" id="3.40.50.1980">
    <property type="entry name" value="Nitrogenase molybdenum iron protein domain"/>
    <property type="match status" value="2"/>
</dbReference>
<dbReference type="PANTHER" id="PTHR30535">
    <property type="entry name" value="VITAMIN B12-BINDING PROTEIN"/>
    <property type="match status" value="1"/>
</dbReference>
<dbReference type="NCBIfam" id="NF038402">
    <property type="entry name" value="TroA_like"/>
    <property type="match status" value="1"/>
</dbReference>
<feature type="domain" description="Fe/B12 periplasmic-binding" evidence="3">
    <location>
        <begin position="43"/>
        <end position="294"/>
    </location>
</feature>
<dbReference type="SUPFAM" id="SSF53807">
    <property type="entry name" value="Helical backbone' metal receptor"/>
    <property type="match status" value="1"/>
</dbReference>
<evidence type="ECO:0000313" key="5">
    <source>
        <dbReference type="Proteomes" id="UP000199058"/>
    </source>
</evidence>
<dbReference type="EMBL" id="FOLH01000001">
    <property type="protein sequence ID" value="SFB89838.1"/>
    <property type="molecule type" value="Genomic_DNA"/>
</dbReference>
<evidence type="ECO:0000313" key="4">
    <source>
        <dbReference type="EMBL" id="SFB89838.1"/>
    </source>
</evidence>
<dbReference type="OrthoDB" id="6495095at2"/>
<evidence type="ECO:0000256" key="2">
    <source>
        <dbReference type="SAM" id="SignalP"/>
    </source>
</evidence>
<keyword evidence="5" id="KW-1185">Reference proteome</keyword>
<proteinExistence type="predicted"/>
<dbReference type="CDD" id="cd01144">
    <property type="entry name" value="BtuF"/>
    <property type="match status" value="1"/>
</dbReference>
<gene>
    <name evidence="4" type="ORF">SAMN05660443_0806</name>
</gene>
<dbReference type="PROSITE" id="PS50983">
    <property type="entry name" value="FE_B12_PBP"/>
    <property type="match status" value="1"/>
</dbReference>
<dbReference type="InterPro" id="IPR054828">
    <property type="entry name" value="Vit_B12_bind_prot"/>
</dbReference>
<feature type="chain" id="PRO_5011600412" evidence="2">
    <location>
        <begin position="23"/>
        <end position="304"/>
    </location>
</feature>
<protein>
    <submittedName>
        <fullName evidence="4">Iron complex transport system substrate-binding protein</fullName>
    </submittedName>
</protein>
<evidence type="ECO:0000259" key="3">
    <source>
        <dbReference type="PROSITE" id="PS50983"/>
    </source>
</evidence>
<sequence length="304" mass="33850">MPFTWLHWLLLMILVMFSQAQAAALEVTDAAGRSIQLEKPAERIISLAPHLTENLFAVGAGDQLVGAVSYSDYPEAALQVPRVGNYNQLDLEAIIALQPDLILAWHSGNPRNQVERLERLGLRVFYSEARSFEEITQELQQLGQLTGHQSQAEEVTRTFDEGISTLTRQYADKQPVEVFYQIWEQPLMTINGKHMISQMLALCGGKNIYASSSSLTPRIDRESLLAANPEVIMGGSDPSQQQPPEWLMKWTAFSQLQAVQLGNLFTVDSSLVTRPTLRSLEGTQAICEHLDSARQQLTESAQDG</sequence>
<keyword evidence="1 2" id="KW-0732">Signal</keyword>
<dbReference type="PANTHER" id="PTHR30535:SF34">
    <property type="entry name" value="MOLYBDATE-BINDING PROTEIN MOLA"/>
    <property type="match status" value="1"/>
</dbReference>
<evidence type="ECO:0000256" key="1">
    <source>
        <dbReference type="ARBA" id="ARBA00022729"/>
    </source>
</evidence>